<proteinExistence type="predicted"/>
<keyword evidence="3" id="KW-0695">RNA-directed DNA polymerase</keyword>
<name>A0A2P6RYF3_ROSCH</name>
<dbReference type="PANTHER" id="PTHR47723">
    <property type="entry name" value="OS05G0353850 PROTEIN"/>
    <property type="match status" value="1"/>
</dbReference>
<dbReference type="CDD" id="cd06222">
    <property type="entry name" value="RNase_H_like"/>
    <property type="match status" value="1"/>
</dbReference>
<dbReference type="GO" id="GO:0003964">
    <property type="term" value="F:RNA-directed DNA polymerase activity"/>
    <property type="evidence" value="ECO:0007669"/>
    <property type="project" value="UniProtKB-KW"/>
</dbReference>
<dbReference type="InterPro" id="IPR012337">
    <property type="entry name" value="RNaseH-like_sf"/>
</dbReference>
<feature type="domain" description="RNase H type-1" evidence="1">
    <location>
        <begin position="219"/>
        <end position="338"/>
    </location>
</feature>
<dbReference type="PANTHER" id="PTHR47723:SF19">
    <property type="entry name" value="POLYNUCLEOTIDYL TRANSFERASE, RIBONUCLEASE H-LIKE SUPERFAMILY PROTEIN"/>
    <property type="match status" value="1"/>
</dbReference>
<dbReference type="Gramene" id="PRQ51455">
    <property type="protein sequence ID" value="PRQ51455"/>
    <property type="gene ID" value="RchiOBHm_Chr2g0144631"/>
</dbReference>
<sequence length="377" mass="42379">MHIPVGFEGSGPDRIIWGETSNGCFSVKSAYLALIKEENYDAFPWYFIWKLPIPPKLKTFMWMLCQGRILTNVERVKRRLASDPSCPICHEHPETLIHMLRDCPSAKNVWNGVVCLDTIARSMQLDWYDWLAANTHCNRPCFDGLKWCGVFVYTCWYIWKWRNMAVFNGNFYPLSISSKIILDAANDWKIANIGSVASRRTSTIFLSWSKPPDHYFKLNVDGARGPNGLIGAGGVLRDHSGTWISGFSASLGNGTVLQAEAWGLLLGLQLASKNRCQHLIVECDSEVLVNLINNGVNDLHPLRSVLCSCQFLRGQFLSCDIRHVYREINLVADLLSKDGVGADLGVHFMEQPPPQVINALLDDLCASPRSRTVICDF</sequence>
<evidence type="ECO:0000313" key="3">
    <source>
        <dbReference type="EMBL" id="PRQ51455.1"/>
    </source>
</evidence>
<keyword evidence="3" id="KW-0548">Nucleotidyltransferase</keyword>
<dbReference type="SUPFAM" id="SSF53098">
    <property type="entry name" value="Ribonuclease H-like"/>
    <property type="match status" value="1"/>
</dbReference>
<feature type="domain" description="Reverse transcriptase zinc-binding" evidence="2">
    <location>
        <begin position="25"/>
        <end position="110"/>
    </location>
</feature>
<dbReference type="Gene3D" id="3.30.420.10">
    <property type="entry name" value="Ribonuclease H-like superfamily/Ribonuclease H"/>
    <property type="match status" value="1"/>
</dbReference>
<dbReference type="Proteomes" id="UP000238479">
    <property type="component" value="Chromosome 2"/>
</dbReference>
<accession>A0A2P6RYF3</accession>
<dbReference type="OMA" id="IWIARCK"/>
<dbReference type="InterPro" id="IPR044730">
    <property type="entry name" value="RNase_H-like_dom_plant"/>
</dbReference>
<dbReference type="Pfam" id="PF13966">
    <property type="entry name" value="zf-RVT"/>
    <property type="match status" value="1"/>
</dbReference>
<dbReference type="InterPro" id="IPR053151">
    <property type="entry name" value="RNase_H-like"/>
</dbReference>
<protein>
    <submittedName>
        <fullName evidence="3">Putative ribonuclease H-like domain, reverse transcriptase zinc-binding domain-containing protein</fullName>
    </submittedName>
</protein>
<evidence type="ECO:0000259" key="2">
    <source>
        <dbReference type="Pfam" id="PF13966"/>
    </source>
</evidence>
<comment type="caution">
    <text evidence="3">The sequence shown here is derived from an EMBL/GenBank/DDBJ whole genome shotgun (WGS) entry which is preliminary data.</text>
</comment>
<dbReference type="GO" id="GO:0004523">
    <property type="term" value="F:RNA-DNA hybrid ribonuclease activity"/>
    <property type="evidence" value="ECO:0007669"/>
    <property type="project" value="InterPro"/>
</dbReference>
<reference evidence="3 4" key="1">
    <citation type="journal article" date="2018" name="Nat. Genet.">
        <title>The Rosa genome provides new insights in the design of modern roses.</title>
        <authorList>
            <person name="Bendahmane M."/>
        </authorList>
    </citation>
    <scope>NUCLEOTIDE SEQUENCE [LARGE SCALE GENOMIC DNA]</scope>
    <source>
        <strain evidence="4">cv. Old Blush</strain>
    </source>
</reference>
<dbReference type="GO" id="GO:0003676">
    <property type="term" value="F:nucleic acid binding"/>
    <property type="evidence" value="ECO:0007669"/>
    <property type="project" value="InterPro"/>
</dbReference>
<organism evidence="3 4">
    <name type="scientific">Rosa chinensis</name>
    <name type="common">China rose</name>
    <dbReference type="NCBI Taxonomy" id="74649"/>
    <lineage>
        <taxon>Eukaryota</taxon>
        <taxon>Viridiplantae</taxon>
        <taxon>Streptophyta</taxon>
        <taxon>Embryophyta</taxon>
        <taxon>Tracheophyta</taxon>
        <taxon>Spermatophyta</taxon>
        <taxon>Magnoliopsida</taxon>
        <taxon>eudicotyledons</taxon>
        <taxon>Gunneridae</taxon>
        <taxon>Pentapetalae</taxon>
        <taxon>rosids</taxon>
        <taxon>fabids</taxon>
        <taxon>Rosales</taxon>
        <taxon>Rosaceae</taxon>
        <taxon>Rosoideae</taxon>
        <taxon>Rosoideae incertae sedis</taxon>
        <taxon>Rosa</taxon>
    </lineage>
</organism>
<dbReference type="InterPro" id="IPR036397">
    <property type="entry name" value="RNaseH_sf"/>
</dbReference>
<dbReference type="STRING" id="74649.A0A2P6RYF3"/>
<dbReference type="InterPro" id="IPR026960">
    <property type="entry name" value="RVT-Znf"/>
</dbReference>
<dbReference type="EMBL" id="PDCK01000040">
    <property type="protein sequence ID" value="PRQ51455.1"/>
    <property type="molecule type" value="Genomic_DNA"/>
</dbReference>
<dbReference type="InterPro" id="IPR002156">
    <property type="entry name" value="RNaseH_domain"/>
</dbReference>
<evidence type="ECO:0000259" key="1">
    <source>
        <dbReference type="Pfam" id="PF13456"/>
    </source>
</evidence>
<dbReference type="AlphaFoldDB" id="A0A2P6RYF3"/>
<dbReference type="Pfam" id="PF13456">
    <property type="entry name" value="RVT_3"/>
    <property type="match status" value="1"/>
</dbReference>
<gene>
    <name evidence="3" type="ORF">RchiOBHm_Chr2g0144631</name>
</gene>
<keyword evidence="4" id="KW-1185">Reference proteome</keyword>
<evidence type="ECO:0000313" key="4">
    <source>
        <dbReference type="Proteomes" id="UP000238479"/>
    </source>
</evidence>
<keyword evidence="3" id="KW-0808">Transferase</keyword>